<dbReference type="OrthoDB" id="8180100at2759"/>
<dbReference type="EMBL" id="CABPRJ010002471">
    <property type="protein sequence ID" value="VVC46331.1"/>
    <property type="molecule type" value="Genomic_DNA"/>
</dbReference>
<organism evidence="5 6">
    <name type="scientific">Cinara cedri</name>
    <dbReference type="NCBI Taxonomy" id="506608"/>
    <lineage>
        <taxon>Eukaryota</taxon>
        <taxon>Metazoa</taxon>
        <taxon>Ecdysozoa</taxon>
        <taxon>Arthropoda</taxon>
        <taxon>Hexapoda</taxon>
        <taxon>Insecta</taxon>
        <taxon>Pterygota</taxon>
        <taxon>Neoptera</taxon>
        <taxon>Paraneoptera</taxon>
        <taxon>Hemiptera</taxon>
        <taxon>Sternorrhyncha</taxon>
        <taxon>Aphidomorpha</taxon>
        <taxon>Aphidoidea</taxon>
        <taxon>Aphididae</taxon>
        <taxon>Lachninae</taxon>
        <taxon>Cinara</taxon>
    </lineage>
</organism>
<dbReference type="InterPro" id="IPR050362">
    <property type="entry name" value="Cation-dep_OMT"/>
</dbReference>
<reference evidence="5 6" key="1">
    <citation type="submission" date="2019-08" db="EMBL/GenBank/DDBJ databases">
        <authorList>
            <person name="Alioto T."/>
            <person name="Alioto T."/>
            <person name="Gomez Garrido J."/>
        </authorList>
    </citation>
    <scope>NUCLEOTIDE SEQUENCE [LARGE SCALE GENOMIC DNA]</scope>
</reference>
<evidence type="ECO:0000313" key="6">
    <source>
        <dbReference type="Proteomes" id="UP000325440"/>
    </source>
</evidence>
<dbReference type="Gene3D" id="3.40.50.150">
    <property type="entry name" value="Vaccinia Virus protein VP39"/>
    <property type="match status" value="1"/>
</dbReference>
<dbReference type="AlphaFoldDB" id="A0A5E4NQT9"/>
<keyword evidence="3" id="KW-0949">S-adenosyl-L-methionine</keyword>
<evidence type="ECO:0000313" key="5">
    <source>
        <dbReference type="EMBL" id="VVC46331.1"/>
    </source>
</evidence>
<protein>
    <submittedName>
        <fullName evidence="5">O-methyltransferase, family 3,S-adenosyl-L-methionine-dependent methyltransferase</fullName>
    </submittedName>
</protein>
<dbReference type="Proteomes" id="UP000325440">
    <property type="component" value="Unassembled WGS sequence"/>
</dbReference>
<evidence type="ECO:0000256" key="4">
    <source>
        <dbReference type="ARBA" id="ARBA00023453"/>
    </source>
</evidence>
<evidence type="ECO:0000256" key="3">
    <source>
        <dbReference type="ARBA" id="ARBA00022691"/>
    </source>
</evidence>
<dbReference type="InterPro" id="IPR029063">
    <property type="entry name" value="SAM-dependent_MTases_sf"/>
</dbReference>
<comment type="similarity">
    <text evidence="4">Belongs to the class I-like SAM-binding methyltransferase superfamily. Cation-dependent O-methyltransferase family.</text>
</comment>
<gene>
    <name evidence="5" type="ORF">CINCED_3A015018</name>
</gene>
<keyword evidence="1 5" id="KW-0489">Methyltransferase</keyword>
<dbReference type="GO" id="GO:0032259">
    <property type="term" value="P:methylation"/>
    <property type="evidence" value="ECO:0007669"/>
    <property type="project" value="UniProtKB-KW"/>
</dbReference>
<dbReference type="InterPro" id="IPR002935">
    <property type="entry name" value="SAM_O-MeTrfase"/>
</dbReference>
<dbReference type="PANTHER" id="PTHR10509">
    <property type="entry name" value="O-METHYLTRANSFERASE-RELATED"/>
    <property type="match status" value="1"/>
</dbReference>
<dbReference type="Pfam" id="PF01596">
    <property type="entry name" value="Methyltransf_3"/>
    <property type="match status" value="2"/>
</dbReference>
<evidence type="ECO:0000256" key="2">
    <source>
        <dbReference type="ARBA" id="ARBA00022679"/>
    </source>
</evidence>
<proteinExistence type="inferred from homology"/>
<dbReference type="PANTHER" id="PTHR10509:SF14">
    <property type="entry name" value="CAFFEOYL-COA O-METHYLTRANSFERASE 3-RELATED"/>
    <property type="match status" value="1"/>
</dbReference>
<name>A0A5E4NQT9_9HEMI</name>
<dbReference type="PROSITE" id="PS51682">
    <property type="entry name" value="SAM_OMT_I"/>
    <property type="match status" value="1"/>
</dbReference>
<sequence length="254" mass="29087">MRNNSSIKLQYIRNLFAKEQEKIEKYCTFGKKQCIQITPEEGKLLSIFIKSRNVKSIVEIGTLYGYSSICMARALPEDGHIYTIENNSQHSGIAKENFCLLNLNSKITLMEGIALEKLDELSIKAPFDMIFIDADKGNYTKYLDWAESYIKQGGLIIADNTLLFNTVFLESVPKDKGNYTKYLDWAESYIKQGGLIIADNTLLFNTVFLESVPKGVSEQSWRCMREFNQRLSDEEKYYSILIPTEEGMTVSLKL</sequence>
<evidence type="ECO:0000256" key="1">
    <source>
        <dbReference type="ARBA" id="ARBA00022603"/>
    </source>
</evidence>
<keyword evidence="6" id="KW-1185">Reference proteome</keyword>
<dbReference type="SUPFAM" id="SSF53335">
    <property type="entry name" value="S-adenosyl-L-methionine-dependent methyltransferases"/>
    <property type="match status" value="2"/>
</dbReference>
<keyword evidence="2 5" id="KW-0808">Transferase</keyword>
<dbReference type="GO" id="GO:0008171">
    <property type="term" value="F:O-methyltransferase activity"/>
    <property type="evidence" value="ECO:0007669"/>
    <property type="project" value="InterPro"/>
</dbReference>
<accession>A0A5E4NQT9</accession>
<dbReference type="GO" id="GO:0008757">
    <property type="term" value="F:S-adenosylmethionine-dependent methyltransferase activity"/>
    <property type="evidence" value="ECO:0007669"/>
    <property type="project" value="TreeGrafter"/>
</dbReference>